<evidence type="ECO:0000256" key="11">
    <source>
        <dbReference type="SAM" id="MobiDB-lite"/>
    </source>
</evidence>
<keyword evidence="5 9" id="KW-0274">FAD</keyword>
<evidence type="ECO:0000256" key="5">
    <source>
        <dbReference type="ARBA" id="ARBA00022827"/>
    </source>
</evidence>
<evidence type="ECO:0000259" key="12">
    <source>
        <dbReference type="Pfam" id="PF07992"/>
    </source>
</evidence>
<dbReference type="OrthoDB" id="289202at2"/>
<keyword evidence="7" id="KW-0560">Oxidoreductase</keyword>
<reference evidence="13 14" key="1">
    <citation type="submission" date="2016-05" db="EMBL/GenBank/DDBJ databases">
        <title>Complete genome sequence of a phthalic acid esters degrading Mycobacterium sp. YC-RL4.</title>
        <authorList>
            <person name="Ren L."/>
            <person name="Fan S."/>
            <person name="Ruth N."/>
            <person name="Jia Y."/>
            <person name="Wang J."/>
            <person name="Qiao C."/>
        </authorList>
    </citation>
    <scope>NUCLEOTIDE SEQUENCE [LARGE SCALE GENOMIC DNA]</scope>
    <source>
        <strain evidence="13 14">YC-RL4</strain>
    </source>
</reference>
<comment type="similarity">
    <text evidence="2">Belongs to the ferredoxin--NADP reductase type 1 family.</text>
</comment>
<dbReference type="KEGG" id="madi:A7U43_02140"/>
<evidence type="ECO:0000313" key="13">
    <source>
        <dbReference type="EMBL" id="ANE78294.1"/>
    </source>
</evidence>
<dbReference type="EC" id="1.18.1.2" evidence="3"/>
<keyword evidence="4" id="KW-0285">Flavoprotein</keyword>
<feature type="binding site" evidence="9">
    <location>
        <position position="63"/>
    </location>
    <ligand>
        <name>FAD</name>
        <dbReference type="ChEBI" id="CHEBI:57692"/>
    </ligand>
</feature>
<dbReference type="Proteomes" id="UP000077143">
    <property type="component" value="Chromosome"/>
</dbReference>
<proteinExistence type="inferred from homology"/>
<name>A0A172UHT1_9MYCO</name>
<sequence length="499" mass="53545">MYGSDAQPDRSARSEVGVTHTVAPGGEARGPARIAVVGAGPAGLYAVTELVESGHPVKIDVFERLPSPFGLVRYGVAPDNQKIKSVARVLGAPFTAHSATVRFLGNVSVGRDISRHELRGFYDAVIYAFGAEDARVLDVPGSRLPGSFAAKEFVGWYSGHPDAADRNFPLHGRGVAVVGAGNVALDVARVLARSAEEIAATDVPDRVVTALGSSAITDIYLLCRRGPAQMKFTPVELRELGELSNADLIIDPTELALSESERAELLGRPQLERMVSTLRQWADRPLQGKPRRLHLRFLRSPVAILGDDHVNALVVERNELTDDGQARGSGQYEVLDVNLVLHSVGYQVRPVADLPYDSGTQTIRNQGGRLVDGQGHFLPGEYVTGWAKRGPSGVIGTNRADAAETVKNLLADLPGLAPPRHDHRRTVIELLEHRAVNVVDWAGWLRLDSHEIQAGRRRGSPRVKTPDLAAMLDHAHPLAHDAPTDAAAGTPSPAGRTPG</sequence>
<keyword evidence="6 10" id="KW-0521">NADP</keyword>
<dbReference type="EMBL" id="CP015596">
    <property type="protein sequence ID" value="ANE78294.1"/>
    <property type="molecule type" value="Genomic_DNA"/>
</dbReference>
<feature type="region of interest" description="Disordered" evidence="11">
    <location>
        <begin position="1"/>
        <end position="25"/>
    </location>
</feature>
<dbReference type="PIRSF" id="PIRSF000362">
    <property type="entry name" value="FNR"/>
    <property type="match status" value="1"/>
</dbReference>
<keyword evidence="14" id="KW-1185">Reference proteome</keyword>
<evidence type="ECO:0000256" key="7">
    <source>
        <dbReference type="ARBA" id="ARBA00023002"/>
    </source>
</evidence>
<comment type="cofactor">
    <cofactor evidence="1 9">
        <name>FAD</name>
        <dbReference type="ChEBI" id="CHEBI:57692"/>
    </cofactor>
</comment>
<protein>
    <recommendedName>
        <fullName evidence="3">ferredoxin--NADP(+) reductase</fullName>
        <ecNumber evidence="3">1.18.1.2</ecNumber>
    </recommendedName>
</protein>
<dbReference type="Gene3D" id="3.40.50.720">
    <property type="entry name" value="NAD(P)-binding Rossmann-like Domain"/>
    <property type="match status" value="1"/>
</dbReference>
<dbReference type="PANTHER" id="PTHR48467">
    <property type="entry name" value="GLUTAMATE SYNTHASE 1 [NADH], CHLOROPLASTIC-LIKE"/>
    <property type="match status" value="1"/>
</dbReference>
<evidence type="ECO:0000256" key="8">
    <source>
        <dbReference type="ARBA" id="ARBA00047776"/>
    </source>
</evidence>
<evidence type="ECO:0000256" key="2">
    <source>
        <dbReference type="ARBA" id="ARBA00008312"/>
    </source>
</evidence>
<dbReference type="Gene3D" id="3.50.50.60">
    <property type="entry name" value="FAD/NAD(P)-binding domain"/>
    <property type="match status" value="1"/>
</dbReference>
<dbReference type="InterPro" id="IPR021163">
    <property type="entry name" value="Ferredox_Rdtase_adrenod"/>
</dbReference>
<comment type="catalytic activity">
    <reaction evidence="8">
        <text>2 reduced [2Fe-2S]-[ferredoxin] + NADP(+) + H(+) = 2 oxidized [2Fe-2S]-[ferredoxin] + NADPH</text>
        <dbReference type="Rhea" id="RHEA:20125"/>
        <dbReference type="Rhea" id="RHEA-COMP:10000"/>
        <dbReference type="Rhea" id="RHEA-COMP:10001"/>
        <dbReference type="ChEBI" id="CHEBI:15378"/>
        <dbReference type="ChEBI" id="CHEBI:33737"/>
        <dbReference type="ChEBI" id="CHEBI:33738"/>
        <dbReference type="ChEBI" id="CHEBI:57783"/>
        <dbReference type="ChEBI" id="CHEBI:58349"/>
        <dbReference type="EC" id="1.18.1.2"/>
    </reaction>
</comment>
<evidence type="ECO:0000256" key="3">
    <source>
        <dbReference type="ARBA" id="ARBA00013223"/>
    </source>
</evidence>
<dbReference type="InterPro" id="IPR055275">
    <property type="entry name" value="Ferredox_Rdtase"/>
</dbReference>
<feature type="binding site" evidence="9">
    <location>
        <position position="109"/>
    </location>
    <ligand>
        <name>FAD</name>
        <dbReference type="ChEBI" id="CHEBI:57692"/>
    </ligand>
</feature>
<feature type="binding site" evidence="9">
    <location>
        <position position="71"/>
    </location>
    <ligand>
        <name>FAD</name>
        <dbReference type="ChEBI" id="CHEBI:57692"/>
    </ligand>
</feature>
<evidence type="ECO:0000256" key="4">
    <source>
        <dbReference type="ARBA" id="ARBA00022630"/>
    </source>
</evidence>
<dbReference type="AlphaFoldDB" id="A0A172UHT1"/>
<evidence type="ECO:0000313" key="14">
    <source>
        <dbReference type="Proteomes" id="UP000077143"/>
    </source>
</evidence>
<evidence type="ECO:0000256" key="6">
    <source>
        <dbReference type="ARBA" id="ARBA00022857"/>
    </source>
</evidence>
<feature type="binding site" evidence="9">
    <location>
        <position position="386"/>
    </location>
    <ligand>
        <name>FAD</name>
        <dbReference type="ChEBI" id="CHEBI:57692"/>
    </ligand>
</feature>
<evidence type="ECO:0000256" key="10">
    <source>
        <dbReference type="PIRSR" id="PIRSR000362-2"/>
    </source>
</evidence>
<dbReference type="PANTHER" id="PTHR48467:SF1">
    <property type="entry name" value="GLUTAMATE SYNTHASE 1 [NADH], CHLOROPLASTIC-LIKE"/>
    <property type="match status" value="1"/>
</dbReference>
<dbReference type="PRINTS" id="PR00419">
    <property type="entry name" value="ADXRDTASE"/>
</dbReference>
<dbReference type="SUPFAM" id="SSF51971">
    <property type="entry name" value="Nucleotide-binding domain"/>
    <property type="match status" value="1"/>
</dbReference>
<organism evidence="13 14">
    <name type="scientific">Mycobacterium adipatum</name>
    <dbReference type="NCBI Taxonomy" id="1682113"/>
    <lineage>
        <taxon>Bacteria</taxon>
        <taxon>Bacillati</taxon>
        <taxon>Actinomycetota</taxon>
        <taxon>Actinomycetes</taxon>
        <taxon>Mycobacteriales</taxon>
        <taxon>Mycobacteriaceae</taxon>
        <taxon>Mycobacterium</taxon>
    </lineage>
</organism>
<evidence type="ECO:0000256" key="1">
    <source>
        <dbReference type="ARBA" id="ARBA00001974"/>
    </source>
</evidence>
<feature type="domain" description="FAD/NAD(P)-binding" evidence="12">
    <location>
        <begin position="33"/>
        <end position="212"/>
    </location>
</feature>
<feature type="binding site" evidence="10">
    <location>
        <position position="236"/>
    </location>
    <ligand>
        <name>NADP(+)</name>
        <dbReference type="ChEBI" id="CHEBI:58349"/>
    </ligand>
</feature>
<dbReference type="Pfam" id="PF07992">
    <property type="entry name" value="Pyr_redox_2"/>
    <property type="match status" value="1"/>
</dbReference>
<dbReference type="GO" id="GO:0004324">
    <property type="term" value="F:ferredoxin-NADP+ reductase activity"/>
    <property type="evidence" value="ECO:0007669"/>
    <property type="project" value="UniProtKB-EC"/>
</dbReference>
<feature type="binding site" evidence="10">
    <location>
        <begin position="224"/>
        <end position="225"/>
    </location>
    <ligand>
        <name>NADP(+)</name>
        <dbReference type="ChEBI" id="CHEBI:58349"/>
    </ligand>
</feature>
<dbReference type="STRING" id="1682113.A7U43_02140"/>
<dbReference type="InterPro" id="IPR023753">
    <property type="entry name" value="FAD/NAD-binding_dom"/>
</dbReference>
<gene>
    <name evidence="13" type="ORF">A7U43_02140</name>
</gene>
<evidence type="ECO:0000256" key="9">
    <source>
        <dbReference type="PIRSR" id="PIRSR000362-1"/>
    </source>
</evidence>
<feature type="region of interest" description="Disordered" evidence="11">
    <location>
        <begin position="480"/>
        <end position="499"/>
    </location>
</feature>
<dbReference type="InterPro" id="IPR036188">
    <property type="entry name" value="FAD/NAD-bd_sf"/>
</dbReference>
<feature type="binding site" evidence="9">
    <location>
        <begin position="393"/>
        <end position="395"/>
    </location>
    <ligand>
        <name>FAD</name>
        <dbReference type="ChEBI" id="CHEBI:57692"/>
    </ligand>
</feature>
<feature type="binding site" evidence="9">
    <location>
        <position position="42"/>
    </location>
    <ligand>
        <name>FAD</name>
        <dbReference type="ChEBI" id="CHEBI:57692"/>
    </ligand>
</feature>
<accession>A0A172UHT1</accession>
<feature type="binding site" evidence="10">
    <location>
        <position position="393"/>
    </location>
    <ligand>
        <name>NADP(+)</name>
        <dbReference type="ChEBI" id="CHEBI:58349"/>
    </ligand>
</feature>